<dbReference type="GO" id="GO:0005737">
    <property type="term" value="C:cytoplasm"/>
    <property type="evidence" value="ECO:0007669"/>
    <property type="project" value="UniProtKB-SubCell"/>
</dbReference>
<name>A0AAP0AU09_9ASPA</name>
<sequence>MAGIVTDQPPMQRTIHYAQDKPRVPPPWPAVNGDKPPAAGGSGAIAKAVTENPVVVAVAAGARVNPTVYEVGDDADEEAVAGEIGGEGNGGGAEGGEGGVPATPQLPAVFIGGSLVGGLDRLMAVHISGELVPILRDAGALWL</sequence>
<dbReference type="Gene3D" id="3.40.30.10">
    <property type="entry name" value="Glutaredoxin"/>
    <property type="match status" value="1"/>
</dbReference>
<accession>A0AAP0AU09</accession>
<evidence type="ECO:0000313" key="7">
    <source>
        <dbReference type="Proteomes" id="UP001418222"/>
    </source>
</evidence>
<feature type="compositionally biased region" description="Gly residues" evidence="5">
    <location>
        <begin position="83"/>
        <end position="99"/>
    </location>
</feature>
<dbReference type="Proteomes" id="UP001418222">
    <property type="component" value="Unassembled WGS sequence"/>
</dbReference>
<evidence type="ECO:0000256" key="5">
    <source>
        <dbReference type="SAM" id="MobiDB-lite"/>
    </source>
</evidence>
<dbReference type="EMBL" id="JBBWWQ010000021">
    <property type="protein sequence ID" value="KAK8914458.1"/>
    <property type="molecule type" value="Genomic_DNA"/>
</dbReference>
<feature type="region of interest" description="Disordered" evidence="5">
    <location>
        <begin position="79"/>
        <end position="102"/>
    </location>
</feature>
<keyword evidence="3" id="KW-0963">Cytoplasm</keyword>
<dbReference type="SUPFAM" id="SSF52833">
    <property type="entry name" value="Thioredoxin-like"/>
    <property type="match status" value="1"/>
</dbReference>
<gene>
    <name evidence="6" type="primary">GRXS9</name>
    <name evidence="6" type="ORF">KSP39_PZI024194</name>
</gene>
<evidence type="ECO:0000256" key="4">
    <source>
        <dbReference type="ARBA" id="ARBA00023284"/>
    </source>
</evidence>
<comment type="caution">
    <text evidence="6">The sequence shown here is derived from an EMBL/GenBank/DDBJ whole genome shotgun (WGS) entry which is preliminary data.</text>
</comment>
<dbReference type="InterPro" id="IPR036249">
    <property type="entry name" value="Thioredoxin-like_sf"/>
</dbReference>
<dbReference type="PANTHER" id="PTHR10168">
    <property type="entry name" value="GLUTAREDOXIN"/>
    <property type="match status" value="1"/>
</dbReference>
<dbReference type="AlphaFoldDB" id="A0AAP0AU09"/>
<dbReference type="PROSITE" id="PS51354">
    <property type="entry name" value="GLUTAREDOXIN_2"/>
    <property type="match status" value="1"/>
</dbReference>
<keyword evidence="4" id="KW-0676">Redox-active center</keyword>
<reference evidence="6 7" key="1">
    <citation type="journal article" date="2022" name="Nat. Plants">
        <title>Genomes of leafy and leafless Platanthera orchids illuminate the evolution of mycoheterotrophy.</title>
        <authorList>
            <person name="Li M.H."/>
            <person name="Liu K.W."/>
            <person name="Li Z."/>
            <person name="Lu H.C."/>
            <person name="Ye Q.L."/>
            <person name="Zhang D."/>
            <person name="Wang J.Y."/>
            <person name="Li Y.F."/>
            <person name="Zhong Z.M."/>
            <person name="Liu X."/>
            <person name="Yu X."/>
            <person name="Liu D.K."/>
            <person name="Tu X.D."/>
            <person name="Liu B."/>
            <person name="Hao Y."/>
            <person name="Liao X.Y."/>
            <person name="Jiang Y.T."/>
            <person name="Sun W.H."/>
            <person name="Chen J."/>
            <person name="Chen Y.Q."/>
            <person name="Ai Y."/>
            <person name="Zhai J.W."/>
            <person name="Wu S.S."/>
            <person name="Zhou Z."/>
            <person name="Hsiao Y.Y."/>
            <person name="Wu W.L."/>
            <person name="Chen Y.Y."/>
            <person name="Lin Y.F."/>
            <person name="Hsu J.L."/>
            <person name="Li C.Y."/>
            <person name="Wang Z.W."/>
            <person name="Zhao X."/>
            <person name="Zhong W.Y."/>
            <person name="Ma X.K."/>
            <person name="Ma L."/>
            <person name="Huang J."/>
            <person name="Chen G.Z."/>
            <person name="Huang M.Z."/>
            <person name="Huang L."/>
            <person name="Peng D.H."/>
            <person name="Luo Y.B."/>
            <person name="Zou S.Q."/>
            <person name="Chen S.P."/>
            <person name="Lan S."/>
            <person name="Tsai W.C."/>
            <person name="Van de Peer Y."/>
            <person name="Liu Z.J."/>
        </authorList>
    </citation>
    <scope>NUCLEOTIDE SEQUENCE [LARGE SCALE GENOMIC DNA]</scope>
    <source>
        <strain evidence="6">Lor287</strain>
    </source>
</reference>
<keyword evidence="7" id="KW-1185">Reference proteome</keyword>
<feature type="region of interest" description="Disordered" evidence="5">
    <location>
        <begin position="18"/>
        <end position="43"/>
    </location>
</feature>
<evidence type="ECO:0000256" key="3">
    <source>
        <dbReference type="ARBA" id="ARBA00022490"/>
    </source>
</evidence>
<organism evidence="6 7">
    <name type="scientific">Platanthera zijinensis</name>
    <dbReference type="NCBI Taxonomy" id="2320716"/>
    <lineage>
        <taxon>Eukaryota</taxon>
        <taxon>Viridiplantae</taxon>
        <taxon>Streptophyta</taxon>
        <taxon>Embryophyta</taxon>
        <taxon>Tracheophyta</taxon>
        <taxon>Spermatophyta</taxon>
        <taxon>Magnoliopsida</taxon>
        <taxon>Liliopsida</taxon>
        <taxon>Asparagales</taxon>
        <taxon>Orchidaceae</taxon>
        <taxon>Orchidoideae</taxon>
        <taxon>Orchideae</taxon>
        <taxon>Orchidinae</taxon>
        <taxon>Platanthera</taxon>
    </lineage>
</organism>
<evidence type="ECO:0000256" key="2">
    <source>
        <dbReference type="ARBA" id="ARBA00007568"/>
    </source>
</evidence>
<protein>
    <submittedName>
        <fullName evidence="6">Monothiol glutaredoxin-S9</fullName>
    </submittedName>
</protein>
<evidence type="ECO:0000313" key="6">
    <source>
        <dbReference type="EMBL" id="KAK8914458.1"/>
    </source>
</evidence>
<comment type="similarity">
    <text evidence="2">Belongs to the glutaredoxin family. CC-type subfamily.</text>
</comment>
<comment type="subcellular location">
    <subcellularLocation>
        <location evidence="1">Cytoplasm</location>
    </subcellularLocation>
</comment>
<proteinExistence type="inferred from homology"/>
<dbReference type="InterPro" id="IPR011905">
    <property type="entry name" value="GlrX-like_pln_2"/>
</dbReference>
<evidence type="ECO:0000256" key="1">
    <source>
        <dbReference type="ARBA" id="ARBA00004496"/>
    </source>
</evidence>